<accession>A0A076JLU6</accession>
<protein>
    <submittedName>
        <fullName evidence="3">Cell surface protein</fullName>
    </submittedName>
</protein>
<dbReference type="KEGG" id="badl:BADO_0570"/>
<dbReference type="GeneID" id="4556267"/>
<dbReference type="Proteomes" id="UP000241454">
    <property type="component" value="Chromosome"/>
</dbReference>
<evidence type="ECO:0000313" key="3">
    <source>
        <dbReference type="EMBL" id="AVT44991.1"/>
    </source>
</evidence>
<feature type="region of interest" description="Disordered" evidence="1">
    <location>
        <begin position="97"/>
        <end position="190"/>
    </location>
</feature>
<reference evidence="3 4" key="1">
    <citation type="submission" date="2018-03" db="EMBL/GenBank/DDBJ databases">
        <authorList>
            <person name="Keele B.F."/>
        </authorList>
    </citation>
    <scope>NUCLEOTIDE SEQUENCE [LARGE SCALE GENOMIC DNA]</scope>
    <source>
        <strain evidence="3 4">1-11</strain>
    </source>
</reference>
<organism evidence="3 4">
    <name type="scientific">Bifidobacterium adolescentis</name>
    <dbReference type="NCBI Taxonomy" id="1680"/>
    <lineage>
        <taxon>Bacteria</taxon>
        <taxon>Bacillati</taxon>
        <taxon>Actinomycetota</taxon>
        <taxon>Actinomycetes</taxon>
        <taxon>Bifidobacteriales</taxon>
        <taxon>Bifidobacteriaceae</taxon>
        <taxon>Bifidobacterium</taxon>
    </lineage>
</organism>
<dbReference type="SMR" id="A0A076JLU6"/>
<feature type="transmembrane region" description="Helical" evidence="2">
    <location>
        <begin position="12"/>
        <end position="34"/>
    </location>
</feature>
<evidence type="ECO:0000313" key="4">
    <source>
        <dbReference type="Proteomes" id="UP000241454"/>
    </source>
</evidence>
<dbReference type="InterPro" id="IPR046314">
    <property type="entry name" value="DUF6466"/>
</dbReference>
<feature type="compositionally biased region" description="Basic and acidic residues" evidence="1">
    <location>
        <begin position="108"/>
        <end position="117"/>
    </location>
</feature>
<keyword evidence="2" id="KW-0472">Membrane</keyword>
<keyword evidence="2" id="KW-1133">Transmembrane helix</keyword>
<gene>
    <name evidence="3" type="ORF">C8077_03035</name>
</gene>
<evidence type="ECO:0000256" key="2">
    <source>
        <dbReference type="SAM" id="Phobius"/>
    </source>
</evidence>
<dbReference type="OMA" id="QKATQNK"/>
<keyword evidence="2" id="KW-0812">Transmembrane</keyword>
<dbReference type="Pfam" id="PF20070">
    <property type="entry name" value="DUF6466"/>
    <property type="match status" value="1"/>
</dbReference>
<dbReference type="eggNOG" id="ENOG5032A37">
    <property type="taxonomic scope" value="Bacteria"/>
</dbReference>
<dbReference type="RefSeq" id="WP_011742997.1">
    <property type="nucleotide sequence ID" value="NZ_AP031418.1"/>
</dbReference>
<feature type="compositionally biased region" description="Polar residues" evidence="1">
    <location>
        <begin position="179"/>
        <end position="190"/>
    </location>
</feature>
<name>A0A076JLU6_BIFAD</name>
<dbReference type="DNASU" id="4556267"/>
<sequence length="190" mass="20920">MTRTTMKPRASLTVRIVLAVMAALLVMAALWAIVNLAAVNSYNQATQSLQENISTSRKDDADWDKLHTRQQQTDAQFNEASAMKPLLLPQVRESIEHNSHVSSQLTDHASKKIKAEQSDQSASTDSNTADAQESDKSSHKNDENLSDEQRRKIEELLAQNAQSTQSDPNDDSGSAAKKNPSTSSSQTKPW</sequence>
<dbReference type="AlphaFoldDB" id="A0A076JLU6"/>
<feature type="compositionally biased region" description="Basic and acidic residues" evidence="1">
    <location>
        <begin position="133"/>
        <end position="155"/>
    </location>
</feature>
<dbReference type="EMBL" id="CP028341">
    <property type="protein sequence ID" value="AVT44991.1"/>
    <property type="molecule type" value="Genomic_DNA"/>
</dbReference>
<proteinExistence type="predicted"/>
<evidence type="ECO:0000256" key="1">
    <source>
        <dbReference type="SAM" id="MobiDB-lite"/>
    </source>
</evidence>
<feature type="compositionally biased region" description="Polar residues" evidence="1">
    <location>
        <begin position="118"/>
        <end position="131"/>
    </location>
</feature>